<evidence type="ECO:0000256" key="5">
    <source>
        <dbReference type="ARBA" id="ARBA00022840"/>
    </source>
</evidence>
<keyword evidence="12" id="KW-1185">Reference proteome</keyword>
<sequence>MAINIEGLSFHYGAGKNVKQILDDINLTVEPGQITAIVGQTGSGKSTLVQHLNALLLPSGGQVVVGDQVVTSKTKEKALGPVRAQVGMVFQFPENQLFASTVLEDVMYGPKNFGKNDEEAEALAKKALIQVGLKEEFWQHSPFDLSGGQMRRVALAGVLAMDPQAMVFDEPAAGLDPKGQEELLDLLQELKAAQKTVVLISHQMDQVLALADQVVVMQDGRVAAIEAPDQLFLRDRQWFLDHALDLPEPVAFAKDLEDHGYHFDHLPKSVADLAEQIKVQVNWDRVTVPNSLTGGDRDE</sequence>
<comment type="function">
    <text evidence="8">ATP-binding (A) component of a common energy-coupling factor (ECF) ABC-transporter complex.</text>
</comment>
<comment type="subcellular location">
    <subcellularLocation>
        <location evidence="1 8">Cell membrane</location>
        <topology evidence="1 8">Peripheral membrane protein</topology>
    </subcellularLocation>
</comment>
<organism evidence="11">
    <name type="scientific">Fructobacillus tropaeoli</name>
    <dbReference type="NCBI Taxonomy" id="709323"/>
    <lineage>
        <taxon>Bacteria</taxon>
        <taxon>Bacillati</taxon>
        <taxon>Bacillota</taxon>
        <taxon>Bacilli</taxon>
        <taxon>Lactobacillales</taxon>
        <taxon>Lactobacillaceae</taxon>
        <taxon>Fructobacillus</taxon>
    </lineage>
</organism>
<dbReference type="InterPro" id="IPR003593">
    <property type="entry name" value="AAA+_ATPase"/>
</dbReference>
<dbReference type="GO" id="GO:0042626">
    <property type="term" value="F:ATPase-coupled transmembrane transporter activity"/>
    <property type="evidence" value="ECO:0007669"/>
    <property type="project" value="TreeGrafter"/>
</dbReference>
<comment type="subunit">
    <text evidence="8">Forms a stable energy-coupling factor (ECF) transporter complex composed of 2 membrane-embedded substrate-binding proteins (S component), 2 ATP-binding proteins (A component) and 2 transmembrane proteins (T component).</text>
</comment>
<dbReference type="PROSITE" id="PS00211">
    <property type="entry name" value="ABC_TRANSPORTER_1"/>
    <property type="match status" value="1"/>
</dbReference>
<dbReference type="Proteomes" id="UP001314262">
    <property type="component" value="Unassembled WGS sequence"/>
</dbReference>
<evidence type="ECO:0000256" key="6">
    <source>
        <dbReference type="ARBA" id="ARBA00022967"/>
    </source>
</evidence>
<evidence type="ECO:0000256" key="2">
    <source>
        <dbReference type="ARBA" id="ARBA00022448"/>
    </source>
</evidence>
<dbReference type="GO" id="GO:0043190">
    <property type="term" value="C:ATP-binding cassette (ABC) transporter complex"/>
    <property type="evidence" value="ECO:0007669"/>
    <property type="project" value="TreeGrafter"/>
</dbReference>
<dbReference type="PROSITE" id="PS50893">
    <property type="entry name" value="ABC_TRANSPORTER_2"/>
    <property type="match status" value="1"/>
</dbReference>
<dbReference type="EMBL" id="DF968082">
    <property type="protein sequence ID" value="GAP04499.1"/>
    <property type="molecule type" value="Genomic_DNA"/>
</dbReference>
<dbReference type="CDD" id="cd03225">
    <property type="entry name" value="ABC_cobalt_CbiO_domain1"/>
    <property type="match status" value="1"/>
</dbReference>
<dbReference type="InterPro" id="IPR015856">
    <property type="entry name" value="ABC_transpr_CbiO/EcfA_su"/>
</dbReference>
<reference evidence="10 12" key="2">
    <citation type="submission" date="2023-10" db="EMBL/GenBank/DDBJ databases">
        <authorList>
            <person name="Botero Cardona J."/>
        </authorList>
    </citation>
    <scope>NUCLEOTIDE SEQUENCE [LARGE SCALE GENOMIC DNA]</scope>
    <source>
        <strain evidence="10 12">R-53137</strain>
    </source>
</reference>
<dbReference type="PANTHER" id="PTHR43553">
    <property type="entry name" value="HEAVY METAL TRANSPORTER"/>
    <property type="match status" value="1"/>
</dbReference>
<gene>
    <name evidence="11" type="ORF">FTRO_0050520</name>
    <name evidence="10" type="ORF">R53137_KAKDMLNK_01180</name>
</gene>
<dbReference type="InterPro" id="IPR030946">
    <property type="entry name" value="EcfA2"/>
</dbReference>
<dbReference type="FunFam" id="3.40.50.300:FF:000224">
    <property type="entry name" value="Energy-coupling factor transporter ATP-binding protein EcfA"/>
    <property type="match status" value="1"/>
</dbReference>
<dbReference type="GO" id="GO:0016887">
    <property type="term" value="F:ATP hydrolysis activity"/>
    <property type="evidence" value="ECO:0007669"/>
    <property type="project" value="InterPro"/>
</dbReference>
<evidence type="ECO:0000256" key="3">
    <source>
        <dbReference type="ARBA" id="ARBA00022475"/>
    </source>
</evidence>
<dbReference type="Proteomes" id="UP000064514">
    <property type="component" value="Unassembled WGS sequence"/>
</dbReference>
<dbReference type="Pfam" id="PF00005">
    <property type="entry name" value="ABC_tran"/>
    <property type="match status" value="1"/>
</dbReference>
<dbReference type="Gene3D" id="3.40.50.300">
    <property type="entry name" value="P-loop containing nucleotide triphosphate hydrolases"/>
    <property type="match status" value="1"/>
</dbReference>
<dbReference type="EC" id="7.-.-.-" evidence="8"/>
<comment type="similarity">
    <text evidence="8">Belongs to the ABC transporter superfamily. Energy-coupling factor EcfA family.</text>
</comment>
<dbReference type="GO" id="GO:0005524">
    <property type="term" value="F:ATP binding"/>
    <property type="evidence" value="ECO:0007669"/>
    <property type="project" value="UniProtKB-UniRule"/>
</dbReference>
<accession>A0A3F3HFF8</accession>
<evidence type="ECO:0000313" key="10">
    <source>
        <dbReference type="EMBL" id="CAK1248608.1"/>
    </source>
</evidence>
<dbReference type="NCBIfam" id="TIGR04521">
    <property type="entry name" value="ECF_ATPase_2"/>
    <property type="match status" value="1"/>
</dbReference>
<dbReference type="SMART" id="SM00382">
    <property type="entry name" value="AAA"/>
    <property type="match status" value="1"/>
</dbReference>
<dbReference type="PANTHER" id="PTHR43553:SF27">
    <property type="entry name" value="ENERGY-COUPLING FACTOR TRANSPORTER ATP-BINDING PROTEIN ECFA2"/>
    <property type="match status" value="1"/>
</dbReference>
<keyword evidence="4 8" id="KW-0547">Nucleotide-binding</keyword>
<evidence type="ECO:0000256" key="8">
    <source>
        <dbReference type="RuleBase" id="RU365104"/>
    </source>
</evidence>
<dbReference type="InterPro" id="IPR050095">
    <property type="entry name" value="ECF_ABC_transporter_ATP-bd"/>
</dbReference>
<evidence type="ECO:0000313" key="12">
    <source>
        <dbReference type="Proteomes" id="UP001314262"/>
    </source>
</evidence>
<reference evidence="11" key="1">
    <citation type="journal article" date="2015" name="BMC Genomics">
        <title>Comparative genomics of Fructobacillus spp. and Leuconostoc spp. reveals niche-specific evolution of Fructobacillus spp.</title>
        <authorList>
            <person name="Endo A."/>
            <person name="Tanizawa Y."/>
            <person name="Tanaka N."/>
            <person name="Maeno S."/>
            <person name="Kumar H."/>
            <person name="Shiwa Y."/>
            <person name="Okada S."/>
            <person name="Yoshikawa H."/>
            <person name="Dicks L."/>
            <person name="Nakagawa J."/>
            <person name="Arita M."/>
        </authorList>
    </citation>
    <scope>NUCLEOTIDE SEQUENCE [LARGE SCALE GENOMIC DNA]</scope>
    <source>
        <strain evidence="11">F214-1</strain>
    </source>
</reference>
<evidence type="ECO:0000256" key="1">
    <source>
        <dbReference type="ARBA" id="ARBA00004202"/>
    </source>
</evidence>
<keyword evidence="2 8" id="KW-0813">Transport</keyword>
<evidence type="ECO:0000313" key="11">
    <source>
        <dbReference type="EMBL" id="GAP04499.1"/>
    </source>
</evidence>
<evidence type="ECO:0000256" key="4">
    <source>
        <dbReference type="ARBA" id="ARBA00022741"/>
    </source>
</evidence>
<keyword evidence="3 8" id="KW-1003">Cell membrane</keyword>
<dbReference type="SUPFAM" id="SSF52540">
    <property type="entry name" value="P-loop containing nucleoside triphosphate hydrolases"/>
    <property type="match status" value="1"/>
</dbReference>
<dbReference type="STRING" id="709323.GCA_001047135_01052"/>
<keyword evidence="7 8" id="KW-0472">Membrane</keyword>
<dbReference type="InterPro" id="IPR003439">
    <property type="entry name" value="ABC_transporter-like_ATP-bd"/>
</dbReference>
<keyword evidence="5 8" id="KW-0067">ATP-binding</keyword>
<keyword evidence="6" id="KW-1278">Translocase</keyword>
<dbReference type="AlphaFoldDB" id="A0A3F3HFF8"/>
<protein>
    <recommendedName>
        <fullName evidence="8">Energy-coupling factor transporter ATP-binding protein EcfA2</fullName>
        <ecNumber evidence="8">7.-.-.-</ecNumber>
    </recommendedName>
</protein>
<dbReference type="EMBL" id="CAUZLT010000004">
    <property type="protein sequence ID" value="CAK1248608.1"/>
    <property type="molecule type" value="Genomic_DNA"/>
</dbReference>
<dbReference type="RefSeq" id="WP_059393911.1">
    <property type="nucleotide sequence ID" value="NZ_BOJU01000004.1"/>
</dbReference>
<dbReference type="InterPro" id="IPR017871">
    <property type="entry name" value="ABC_transporter-like_CS"/>
</dbReference>
<evidence type="ECO:0000256" key="7">
    <source>
        <dbReference type="ARBA" id="ARBA00023136"/>
    </source>
</evidence>
<evidence type="ECO:0000259" key="9">
    <source>
        <dbReference type="PROSITE" id="PS50893"/>
    </source>
</evidence>
<dbReference type="InterPro" id="IPR027417">
    <property type="entry name" value="P-loop_NTPase"/>
</dbReference>
<proteinExistence type="inferred from homology"/>
<feature type="domain" description="ABC transporter" evidence="9">
    <location>
        <begin position="3"/>
        <end position="244"/>
    </location>
</feature>
<name>A0A3F3HFF8_9LACO</name>